<dbReference type="Proteomes" id="UP001159363">
    <property type="component" value="Chromosome 3"/>
</dbReference>
<gene>
    <name evidence="3" type="ORF">PR048_009311</name>
</gene>
<evidence type="ECO:0000313" key="3">
    <source>
        <dbReference type="EMBL" id="KAJ8889807.1"/>
    </source>
</evidence>
<proteinExistence type="predicted"/>
<keyword evidence="1" id="KW-0862">Zinc</keyword>
<dbReference type="PROSITE" id="PS00028">
    <property type="entry name" value="ZINC_FINGER_C2H2_1"/>
    <property type="match status" value="1"/>
</dbReference>
<keyword evidence="4" id="KW-1185">Reference proteome</keyword>
<dbReference type="EMBL" id="JARBHB010000003">
    <property type="protein sequence ID" value="KAJ8889807.1"/>
    <property type="molecule type" value="Genomic_DNA"/>
</dbReference>
<evidence type="ECO:0000259" key="2">
    <source>
        <dbReference type="PROSITE" id="PS50157"/>
    </source>
</evidence>
<reference evidence="3 4" key="1">
    <citation type="submission" date="2023-02" db="EMBL/GenBank/DDBJ databases">
        <title>LHISI_Scaffold_Assembly.</title>
        <authorList>
            <person name="Stuart O.P."/>
            <person name="Cleave R."/>
            <person name="Magrath M.J.L."/>
            <person name="Mikheyev A.S."/>
        </authorList>
    </citation>
    <scope>NUCLEOTIDE SEQUENCE [LARGE SCALE GENOMIC DNA]</scope>
    <source>
        <strain evidence="3">Daus_M_001</strain>
        <tissue evidence="3">Leg muscle</tissue>
    </source>
</reference>
<keyword evidence="1" id="KW-0863">Zinc-finger</keyword>
<sequence>MLVDSMLPCFLMNVAVVLRKVYKRGAKQNIYEKWPFVLIGFFPSPRLPNCCVTSCTVVRPTQLCSSPYCERSEGFFSLRLPHLNFAKEAMEFTCSEYWDMAMALSASGSQTPCMLHASSVPRVSEDFLEALQKQCCYCGNAFSQICNVHCHESIHCLLKPTYNVFHCDNRDAIYANKHALSAHNTICTTQFNCHTLRDECSHCLFNSAYQSFHCDKGDTVFTRSDKLYRHKKNCTGIVCRSSGSECKYCSKTIAIRFSARQPEGRYCPFAISYKTYTCVNCNVIYASREALTAAYDSIKRHLCSWWSTLQLRWRRMATAVLSNKQVWSLTQPTKLGRVYGGGIWRRGGGRGLGEGLSNHRTAKGRVADSVSEEKRIYNLAEGMQLISNVITTLLREGEGWGCRQVQQMELSVVLREEEEE</sequence>
<dbReference type="InterPro" id="IPR013087">
    <property type="entry name" value="Znf_C2H2_type"/>
</dbReference>
<accession>A0ABQ9HZX0</accession>
<keyword evidence="1" id="KW-0479">Metal-binding</keyword>
<name>A0ABQ9HZX0_9NEOP</name>
<evidence type="ECO:0000313" key="4">
    <source>
        <dbReference type="Proteomes" id="UP001159363"/>
    </source>
</evidence>
<comment type="caution">
    <text evidence="3">The sequence shown here is derived from an EMBL/GenBank/DDBJ whole genome shotgun (WGS) entry which is preliminary data.</text>
</comment>
<protein>
    <recommendedName>
        <fullName evidence="2">C2H2-type domain-containing protein</fullName>
    </recommendedName>
</protein>
<feature type="domain" description="C2H2-type" evidence="2">
    <location>
        <begin position="133"/>
        <end position="160"/>
    </location>
</feature>
<evidence type="ECO:0000256" key="1">
    <source>
        <dbReference type="PROSITE-ProRule" id="PRU00042"/>
    </source>
</evidence>
<dbReference type="PROSITE" id="PS50157">
    <property type="entry name" value="ZINC_FINGER_C2H2_2"/>
    <property type="match status" value="1"/>
</dbReference>
<organism evidence="3 4">
    <name type="scientific">Dryococelus australis</name>
    <dbReference type="NCBI Taxonomy" id="614101"/>
    <lineage>
        <taxon>Eukaryota</taxon>
        <taxon>Metazoa</taxon>
        <taxon>Ecdysozoa</taxon>
        <taxon>Arthropoda</taxon>
        <taxon>Hexapoda</taxon>
        <taxon>Insecta</taxon>
        <taxon>Pterygota</taxon>
        <taxon>Neoptera</taxon>
        <taxon>Polyneoptera</taxon>
        <taxon>Phasmatodea</taxon>
        <taxon>Verophasmatodea</taxon>
        <taxon>Anareolatae</taxon>
        <taxon>Phasmatidae</taxon>
        <taxon>Eurycanthinae</taxon>
        <taxon>Dryococelus</taxon>
    </lineage>
</organism>